<proteinExistence type="predicted"/>
<dbReference type="Proteomes" id="UP001472677">
    <property type="component" value="Unassembled WGS sequence"/>
</dbReference>
<comment type="caution">
    <text evidence="1">The sequence shown here is derived from an EMBL/GenBank/DDBJ whole genome shotgun (WGS) entry which is preliminary data.</text>
</comment>
<keyword evidence="2" id="KW-1185">Reference proteome</keyword>
<dbReference type="EMBL" id="JBBPBM010000088">
    <property type="protein sequence ID" value="KAK8510089.1"/>
    <property type="molecule type" value="Genomic_DNA"/>
</dbReference>
<evidence type="ECO:0000313" key="2">
    <source>
        <dbReference type="Proteomes" id="UP001472677"/>
    </source>
</evidence>
<accession>A0ABR2BSH0</accession>
<sequence>MKMKLPHAFYKDPIGTVGGLALWWNDDASVNILKSGKNFIDTRLSIKGEAEWFGTFIYGSPYAEKKQQFWKILSRLRDNNNDRIVVSLEWDSVFSQAIGVMDTSIALDHSPIILLLNGIKKKGKRGFNFESKWLLERRNAP</sequence>
<reference evidence="1 2" key="1">
    <citation type="journal article" date="2024" name="G3 (Bethesda)">
        <title>Genome assembly of Hibiscus sabdariffa L. provides insights into metabolisms of medicinal natural products.</title>
        <authorList>
            <person name="Kim T."/>
        </authorList>
    </citation>
    <scope>NUCLEOTIDE SEQUENCE [LARGE SCALE GENOMIC DNA]</scope>
    <source>
        <strain evidence="1">TK-2024</strain>
        <tissue evidence="1">Old leaves</tissue>
    </source>
</reference>
<gene>
    <name evidence="1" type="ORF">V6N12_007967</name>
</gene>
<name>A0ABR2BSH0_9ROSI</name>
<protein>
    <submittedName>
        <fullName evidence="1">Uncharacterized protein</fullName>
    </submittedName>
</protein>
<evidence type="ECO:0000313" key="1">
    <source>
        <dbReference type="EMBL" id="KAK8510089.1"/>
    </source>
</evidence>
<organism evidence="1 2">
    <name type="scientific">Hibiscus sabdariffa</name>
    <name type="common">roselle</name>
    <dbReference type="NCBI Taxonomy" id="183260"/>
    <lineage>
        <taxon>Eukaryota</taxon>
        <taxon>Viridiplantae</taxon>
        <taxon>Streptophyta</taxon>
        <taxon>Embryophyta</taxon>
        <taxon>Tracheophyta</taxon>
        <taxon>Spermatophyta</taxon>
        <taxon>Magnoliopsida</taxon>
        <taxon>eudicotyledons</taxon>
        <taxon>Gunneridae</taxon>
        <taxon>Pentapetalae</taxon>
        <taxon>rosids</taxon>
        <taxon>malvids</taxon>
        <taxon>Malvales</taxon>
        <taxon>Malvaceae</taxon>
        <taxon>Malvoideae</taxon>
        <taxon>Hibiscus</taxon>
    </lineage>
</organism>